<proteinExistence type="predicted"/>
<keyword evidence="2" id="KW-0812">Transmembrane</keyword>
<feature type="transmembrane region" description="Helical" evidence="2">
    <location>
        <begin position="558"/>
        <end position="581"/>
    </location>
</feature>
<evidence type="ECO:0000313" key="3">
    <source>
        <dbReference type="EMBL" id="KAF8706018.1"/>
    </source>
</evidence>
<dbReference type="Gene3D" id="2.60.120.260">
    <property type="entry name" value="Galactose-binding domain-like"/>
    <property type="match status" value="2"/>
</dbReference>
<feature type="transmembrane region" description="Helical" evidence="2">
    <location>
        <begin position="324"/>
        <end position="348"/>
    </location>
</feature>
<evidence type="ECO:0008006" key="5">
    <source>
        <dbReference type="Google" id="ProtNLM"/>
    </source>
</evidence>
<feature type="region of interest" description="Disordered" evidence="1">
    <location>
        <begin position="357"/>
        <end position="451"/>
    </location>
</feature>
<dbReference type="AlphaFoldDB" id="A0A8H7HRY2"/>
<accession>A0A8H7HRY2</accession>
<evidence type="ECO:0000256" key="2">
    <source>
        <dbReference type="SAM" id="Phobius"/>
    </source>
</evidence>
<reference evidence="3" key="1">
    <citation type="submission" date="2020-09" db="EMBL/GenBank/DDBJ databases">
        <title>Comparative genome analyses of four rice-infecting Rhizoctonia solani isolates reveal extensive enrichment of homogalacturonan modification genes.</title>
        <authorList>
            <person name="Lee D.-Y."/>
            <person name="Jeon J."/>
            <person name="Kim K.-T."/>
            <person name="Cheong K."/>
            <person name="Song H."/>
            <person name="Choi G."/>
            <person name="Ko J."/>
            <person name="Opiyo S.O."/>
            <person name="Zuo S."/>
            <person name="Madhav S."/>
            <person name="Lee Y.-H."/>
            <person name="Wang G.-L."/>
        </authorList>
    </citation>
    <scope>NUCLEOTIDE SEQUENCE</scope>
    <source>
        <strain evidence="3">AG1-IA WGL</strain>
    </source>
</reference>
<keyword evidence="2" id="KW-0472">Membrane</keyword>
<protein>
    <recommendedName>
        <fullName evidence="5">Expansin-like EG45 domain-containing protein</fullName>
    </recommendedName>
</protein>
<dbReference type="CDD" id="cd22278">
    <property type="entry name" value="DPBB_GH45_endoglucanase"/>
    <property type="match status" value="1"/>
</dbReference>
<dbReference type="Proteomes" id="UP000602905">
    <property type="component" value="Unassembled WGS sequence"/>
</dbReference>
<sequence length="803" mass="84525">MSETMYNITIPNTSPMVTYSPYVTNSANSGGWQSMCPTNVVSGNGTSSWICDPDSAHTTSSFKASFELSFEGVGIHLIGNTTNNLGYDISLDGLHFPGTFRSNTQSLYSSVDLKPGPHTISLMVRRPASASNPGSLTLKEVVVDVGSGHTGATVIKKVIDDVDPSIEYYAPPGGNWTIGNAYPRTTQPEGIRSSTYHDSYWANATATISFKGGTGISVYGACYSHSRYAAYSASMDGSEEIQYDGTINLYSVGGDVKQRAGNCLRYFKNNLDADKDHELVLRVKDPGRLAVDWVEVFTVEGGDAFASGGQGGGGSNGIRNSPKVAIIAGVASGAIVLLLALFTLLICLRRKQTEPQEIMTPAPNQTGPSSRGDTSFISTPFAPGLPHMRTDSHGASGMYTWPQHQTLAPSTAKRRQGGTTARLSHHSGVTPLASPGLGSSSSYTESTVSGPGWPDSAGCQISTFNHGAPLGPYVSRSSDNTVRTGGLGLNPWNVYMGRGPMTEGAIVTDVDSGASLRPNYRIYAGDVASSAVAPVSTGPPVYEQVAGTRRHGTGSGRIWSIPSMIVPLASFLVWITVAYGWTYAESGIATMTHYTMNGTIAACGCTGGSTYYPTAALSSLAYGSDGSVGFGPSCGRCFNLTLLNTFLSTPPFYPNPTKSIVVKVTDLCPSISGWCDATESKPNDGGAWLNFDLVWPSVAIPEDWFPHNESFYGYKDFGVWNVSYQSVLCADNWAGGHDPAALGSVNNLGDSVCCPADPLAPNGTICPSSGPAPDTGTSGAPELVPGVVIWIAMLIVVSVNIHF</sequence>
<name>A0A8H7HRY2_9AGAM</name>
<feature type="compositionally biased region" description="Low complexity" evidence="1">
    <location>
        <begin position="430"/>
        <end position="451"/>
    </location>
</feature>
<organism evidence="3 4">
    <name type="scientific">Rhizoctonia solani</name>
    <dbReference type="NCBI Taxonomy" id="456999"/>
    <lineage>
        <taxon>Eukaryota</taxon>
        <taxon>Fungi</taxon>
        <taxon>Dikarya</taxon>
        <taxon>Basidiomycota</taxon>
        <taxon>Agaricomycotina</taxon>
        <taxon>Agaricomycetes</taxon>
        <taxon>Cantharellales</taxon>
        <taxon>Ceratobasidiaceae</taxon>
        <taxon>Rhizoctonia</taxon>
    </lineage>
</organism>
<dbReference type="OrthoDB" id="5823761at2759"/>
<feature type="non-terminal residue" evidence="3">
    <location>
        <position position="1"/>
    </location>
</feature>
<comment type="caution">
    <text evidence="3">The sequence shown here is derived from an EMBL/GenBank/DDBJ whole genome shotgun (WGS) entry which is preliminary data.</text>
</comment>
<evidence type="ECO:0000256" key="1">
    <source>
        <dbReference type="SAM" id="MobiDB-lite"/>
    </source>
</evidence>
<evidence type="ECO:0000313" key="4">
    <source>
        <dbReference type="Proteomes" id="UP000602905"/>
    </source>
</evidence>
<dbReference type="InterPro" id="IPR036908">
    <property type="entry name" value="RlpA-like_sf"/>
</dbReference>
<dbReference type="EMBL" id="JACYCD010000052">
    <property type="protein sequence ID" value="KAF8706018.1"/>
    <property type="molecule type" value="Genomic_DNA"/>
</dbReference>
<dbReference type="Gene3D" id="2.40.40.10">
    <property type="entry name" value="RlpA-like domain"/>
    <property type="match status" value="1"/>
</dbReference>
<gene>
    <name evidence="3" type="ORF">RHS03_05192</name>
</gene>
<keyword evidence="2" id="KW-1133">Transmembrane helix</keyword>
<feature type="compositionally biased region" description="Polar residues" evidence="1">
    <location>
        <begin position="362"/>
        <end position="378"/>
    </location>
</feature>
<dbReference type="SUPFAM" id="SSF50685">
    <property type="entry name" value="Barwin-like endoglucanases"/>
    <property type="match status" value="1"/>
</dbReference>
<dbReference type="Pfam" id="PF22514">
    <property type="entry name" value="EXPB1_D1"/>
    <property type="match status" value="1"/>
</dbReference>